<keyword evidence="9" id="KW-1185">Reference proteome</keyword>
<feature type="compositionally biased region" description="Gly residues" evidence="6">
    <location>
        <begin position="25"/>
        <end position="35"/>
    </location>
</feature>
<dbReference type="InterPro" id="IPR016177">
    <property type="entry name" value="DNA-bd_dom_sf"/>
</dbReference>
<organism evidence="8 9">
    <name type="scientific">Colocasia esculenta</name>
    <name type="common">Wild taro</name>
    <name type="synonym">Arum esculentum</name>
    <dbReference type="NCBI Taxonomy" id="4460"/>
    <lineage>
        <taxon>Eukaryota</taxon>
        <taxon>Viridiplantae</taxon>
        <taxon>Streptophyta</taxon>
        <taxon>Embryophyta</taxon>
        <taxon>Tracheophyta</taxon>
        <taxon>Spermatophyta</taxon>
        <taxon>Magnoliopsida</taxon>
        <taxon>Liliopsida</taxon>
        <taxon>Araceae</taxon>
        <taxon>Aroideae</taxon>
        <taxon>Colocasieae</taxon>
        <taxon>Colocasia</taxon>
    </lineage>
</organism>
<dbReference type="GO" id="GO:0003700">
    <property type="term" value="F:DNA-binding transcription factor activity"/>
    <property type="evidence" value="ECO:0007669"/>
    <property type="project" value="InterPro"/>
</dbReference>
<dbReference type="Gene3D" id="3.30.730.10">
    <property type="entry name" value="AP2/ERF domain"/>
    <property type="match status" value="1"/>
</dbReference>
<evidence type="ECO:0000256" key="3">
    <source>
        <dbReference type="ARBA" id="ARBA00023125"/>
    </source>
</evidence>
<protein>
    <recommendedName>
        <fullName evidence="7">AP2/ERF domain-containing protein</fullName>
    </recommendedName>
</protein>
<dbReference type="Pfam" id="PF00847">
    <property type="entry name" value="AP2"/>
    <property type="match status" value="1"/>
</dbReference>
<dbReference type="InterPro" id="IPR036955">
    <property type="entry name" value="AP2/ERF_dom_sf"/>
</dbReference>
<dbReference type="SMART" id="SM00380">
    <property type="entry name" value="AP2"/>
    <property type="match status" value="1"/>
</dbReference>
<evidence type="ECO:0000256" key="1">
    <source>
        <dbReference type="ARBA" id="ARBA00004123"/>
    </source>
</evidence>
<evidence type="ECO:0000256" key="6">
    <source>
        <dbReference type="SAM" id="MobiDB-lite"/>
    </source>
</evidence>
<comment type="caution">
    <text evidence="8">The sequence shown here is derived from an EMBL/GenBank/DDBJ whole genome shotgun (WGS) entry which is preliminary data.</text>
</comment>
<sequence length="229" mass="24535">MPVKTLGRLPLAGNTASLEATQGKAEGGGGDGSGGLQRRTVRIIYSDADATDTSSGEEEEGVLRPSVKRHVTEIDLGRSAVGTRGKRSKRRGNWAPVEEPPPKRFVGVRQRPWGRWVAEIRDPTGSSKHKRIWLGTFDTAEEAAAAYDRAALKIKGESATTNFPNPFKAASTVSDGEKGDKGSCFSTVTSTSSVTTSSSYAAFTTLPIKKLYLVSKRILSELKELGDAH</sequence>
<dbReference type="Proteomes" id="UP000652761">
    <property type="component" value="Unassembled WGS sequence"/>
</dbReference>
<evidence type="ECO:0000313" key="8">
    <source>
        <dbReference type="EMBL" id="MQL85224.1"/>
    </source>
</evidence>
<dbReference type="AlphaFoldDB" id="A0A843UU56"/>
<feature type="region of interest" description="Disordered" evidence="6">
    <location>
        <begin position="1"/>
        <end position="39"/>
    </location>
</feature>
<dbReference type="FunFam" id="3.30.730.10:FF:000001">
    <property type="entry name" value="Ethylene-responsive transcription factor 2"/>
    <property type="match status" value="1"/>
</dbReference>
<keyword evidence="5" id="KW-0539">Nucleus</keyword>
<dbReference type="InterPro" id="IPR050913">
    <property type="entry name" value="AP2/ERF_ERF"/>
</dbReference>
<dbReference type="PANTHER" id="PTHR31194">
    <property type="entry name" value="SHN SHINE , DNA BINDING / TRANSCRIPTION FACTOR"/>
    <property type="match status" value="1"/>
</dbReference>
<evidence type="ECO:0000259" key="7">
    <source>
        <dbReference type="PROSITE" id="PS51032"/>
    </source>
</evidence>
<proteinExistence type="predicted"/>
<dbReference type="GO" id="GO:0005634">
    <property type="term" value="C:nucleus"/>
    <property type="evidence" value="ECO:0007669"/>
    <property type="project" value="UniProtKB-SubCell"/>
</dbReference>
<dbReference type="PRINTS" id="PR00367">
    <property type="entry name" value="ETHRSPELEMNT"/>
</dbReference>
<evidence type="ECO:0000256" key="2">
    <source>
        <dbReference type="ARBA" id="ARBA00023015"/>
    </source>
</evidence>
<gene>
    <name evidence="8" type="ORF">Taro_017743</name>
</gene>
<dbReference type="PROSITE" id="PS51032">
    <property type="entry name" value="AP2_ERF"/>
    <property type="match status" value="1"/>
</dbReference>
<evidence type="ECO:0000313" key="9">
    <source>
        <dbReference type="Proteomes" id="UP000652761"/>
    </source>
</evidence>
<feature type="region of interest" description="Disordered" evidence="6">
    <location>
        <begin position="46"/>
        <end position="65"/>
    </location>
</feature>
<dbReference type="GO" id="GO:0003677">
    <property type="term" value="F:DNA binding"/>
    <property type="evidence" value="ECO:0007669"/>
    <property type="project" value="UniProtKB-KW"/>
</dbReference>
<accession>A0A843UU56</accession>
<keyword evidence="4" id="KW-0804">Transcription</keyword>
<feature type="domain" description="AP2/ERF" evidence="7">
    <location>
        <begin position="104"/>
        <end position="164"/>
    </location>
</feature>
<keyword evidence="3" id="KW-0238">DNA-binding</keyword>
<comment type="subcellular location">
    <subcellularLocation>
        <location evidence="1">Nucleus</location>
    </subcellularLocation>
</comment>
<keyword evidence="2" id="KW-0805">Transcription regulation</keyword>
<reference evidence="8" key="1">
    <citation type="submission" date="2017-07" db="EMBL/GenBank/DDBJ databases">
        <title>Taro Niue Genome Assembly and Annotation.</title>
        <authorList>
            <person name="Atibalentja N."/>
            <person name="Keating K."/>
            <person name="Fields C.J."/>
        </authorList>
    </citation>
    <scope>NUCLEOTIDE SEQUENCE</scope>
    <source>
        <strain evidence="8">Niue_2</strain>
        <tissue evidence="8">Leaf</tissue>
    </source>
</reference>
<evidence type="ECO:0000256" key="5">
    <source>
        <dbReference type="ARBA" id="ARBA00023242"/>
    </source>
</evidence>
<dbReference type="EMBL" id="NMUH01000815">
    <property type="protein sequence ID" value="MQL85224.1"/>
    <property type="molecule type" value="Genomic_DNA"/>
</dbReference>
<dbReference type="SUPFAM" id="SSF54171">
    <property type="entry name" value="DNA-binding domain"/>
    <property type="match status" value="1"/>
</dbReference>
<dbReference type="CDD" id="cd00018">
    <property type="entry name" value="AP2"/>
    <property type="match status" value="1"/>
</dbReference>
<dbReference type="OrthoDB" id="682005at2759"/>
<evidence type="ECO:0000256" key="4">
    <source>
        <dbReference type="ARBA" id="ARBA00023163"/>
    </source>
</evidence>
<dbReference type="InterPro" id="IPR001471">
    <property type="entry name" value="AP2/ERF_dom"/>
</dbReference>
<dbReference type="PANTHER" id="PTHR31194:SF166">
    <property type="entry name" value="PATHOGENESIS-RELATED GENES TRANSCRIPTIONAL ACTIVATOR PTI6"/>
    <property type="match status" value="1"/>
</dbReference>
<feature type="region of interest" description="Disordered" evidence="6">
    <location>
        <begin position="78"/>
        <end position="106"/>
    </location>
</feature>
<name>A0A843UU56_COLES</name>